<dbReference type="STRING" id="914234.M2R2C7"/>
<dbReference type="HOGENOM" id="CLU_743936_0_0_1"/>
<dbReference type="OrthoDB" id="1099063at2759"/>
<evidence type="ECO:0000313" key="2">
    <source>
        <dbReference type="EMBL" id="EMD32387.1"/>
    </source>
</evidence>
<evidence type="ECO:0000256" key="1">
    <source>
        <dbReference type="SAM" id="MobiDB-lite"/>
    </source>
</evidence>
<feature type="compositionally biased region" description="Low complexity" evidence="1">
    <location>
        <begin position="243"/>
        <end position="261"/>
    </location>
</feature>
<sequence length="372" mass="39983">MHCIRRKALKHCHQAHLSDYANSRTVQTLKPSRFICSAVPAPDALTSPSYSSSSSLSVFEDEYAHLRSGVSKSHARPPALQGLQGHPPVYLPELVFSSDGNKHEPALYSSRDPELHNADGPEPGNSGEGEISDQEWEIRTGRAIYTLQQTLPDFFSTGLISSLETPLVAGRANGKDGAEEGIYSRNIRLSYTPPNPLPSPFPRTLHIEGHPLYMASSVFVRHTLNALYTDLRVTLRRVRVHGPRSSNGPSSQSGSASLPGLPDQPPGPEGASRPHRSIREKSLFIGLDVSGVARVTGERGGWEVNSTYVFSPLTGLIHAHIVDSIEPAPHQAVFGALRAALAKLKLGLAVGPGREGTGASGVARTEGCARRL</sequence>
<protein>
    <submittedName>
        <fullName evidence="2">Uncharacterized protein</fullName>
    </submittedName>
</protein>
<feature type="region of interest" description="Disordered" evidence="1">
    <location>
        <begin position="241"/>
        <end position="275"/>
    </location>
</feature>
<feature type="region of interest" description="Disordered" evidence="1">
    <location>
        <begin position="101"/>
        <end position="130"/>
    </location>
</feature>
<feature type="compositionally biased region" description="Basic and acidic residues" evidence="1">
    <location>
        <begin position="101"/>
        <end position="119"/>
    </location>
</feature>
<dbReference type="Proteomes" id="UP000016930">
    <property type="component" value="Unassembled WGS sequence"/>
</dbReference>
<accession>M2R2C7</accession>
<gene>
    <name evidence="2" type="ORF">CERSUDRAFT_108825</name>
</gene>
<dbReference type="EMBL" id="KB445811">
    <property type="protein sequence ID" value="EMD32387.1"/>
    <property type="molecule type" value="Genomic_DNA"/>
</dbReference>
<proteinExistence type="predicted"/>
<reference evidence="2 3" key="1">
    <citation type="journal article" date="2012" name="Proc. Natl. Acad. Sci. U.S.A.">
        <title>Comparative genomics of Ceriporiopsis subvermispora and Phanerochaete chrysosporium provide insight into selective ligninolysis.</title>
        <authorList>
            <person name="Fernandez-Fueyo E."/>
            <person name="Ruiz-Duenas F.J."/>
            <person name="Ferreira P."/>
            <person name="Floudas D."/>
            <person name="Hibbett D.S."/>
            <person name="Canessa P."/>
            <person name="Larrondo L.F."/>
            <person name="James T.Y."/>
            <person name="Seelenfreund D."/>
            <person name="Lobos S."/>
            <person name="Polanco R."/>
            <person name="Tello M."/>
            <person name="Honda Y."/>
            <person name="Watanabe T."/>
            <person name="Watanabe T."/>
            <person name="Ryu J.S."/>
            <person name="Kubicek C.P."/>
            <person name="Schmoll M."/>
            <person name="Gaskell J."/>
            <person name="Hammel K.E."/>
            <person name="St John F.J."/>
            <person name="Vanden Wymelenberg A."/>
            <person name="Sabat G."/>
            <person name="Splinter BonDurant S."/>
            <person name="Syed K."/>
            <person name="Yadav J.S."/>
            <person name="Doddapaneni H."/>
            <person name="Subramanian V."/>
            <person name="Lavin J.L."/>
            <person name="Oguiza J.A."/>
            <person name="Perez G."/>
            <person name="Pisabarro A.G."/>
            <person name="Ramirez L."/>
            <person name="Santoyo F."/>
            <person name="Master E."/>
            <person name="Coutinho P.M."/>
            <person name="Henrissat B."/>
            <person name="Lombard V."/>
            <person name="Magnuson J.K."/>
            <person name="Kuees U."/>
            <person name="Hori C."/>
            <person name="Igarashi K."/>
            <person name="Samejima M."/>
            <person name="Held B.W."/>
            <person name="Barry K.W."/>
            <person name="LaButti K.M."/>
            <person name="Lapidus A."/>
            <person name="Lindquist E.A."/>
            <person name="Lucas S.M."/>
            <person name="Riley R."/>
            <person name="Salamov A.A."/>
            <person name="Hoffmeister D."/>
            <person name="Schwenk D."/>
            <person name="Hadar Y."/>
            <person name="Yarden O."/>
            <person name="de Vries R.P."/>
            <person name="Wiebenga A."/>
            <person name="Stenlid J."/>
            <person name="Eastwood D."/>
            <person name="Grigoriev I.V."/>
            <person name="Berka R.M."/>
            <person name="Blanchette R.A."/>
            <person name="Kersten P."/>
            <person name="Martinez A.T."/>
            <person name="Vicuna R."/>
            <person name="Cullen D."/>
        </authorList>
    </citation>
    <scope>NUCLEOTIDE SEQUENCE [LARGE SCALE GENOMIC DNA]</scope>
    <source>
        <strain evidence="2 3">B</strain>
    </source>
</reference>
<keyword evidence="3" id="KW-1185">Reference proteome</keyword>
<name>M2R2C7_CERS8</name>
<dbReference type="AlphaFoldDB" id="M2R2C7"/>
<organism evidence="2 3">
    <name type="scientific">Ceriporiopsis subvermispora (strain B)</name>
    <name type="common">White-rot fungus</name>
    <name type="synonym">Gelatoporia subvermispora</name>
    <dbReference type="NCBI Taxonomy" id="914234"/>
    <lineage>
        <taxon>Eukaryota</taxon>
        <taxon>Fungi</taxon>
        <taxon>Dikarya</taxon>
        <taxon>Basidiomycota</taxon>
        <taxon>Agaricomycotina</taxon>
        <taxon>Agaricomycetes</taxon>
        <taxon>Polyporales</taxon>
        <taxon>Gelatoporiaceae</taxon>
        <taxon>Gelatoporia</taxon>
    </lineage>
</organism>
<evidence type="ECO:0000313" key="3">
    <source>
        <dbReference type="Proteomes" id="UP000016930"/>
    </source>
</evidence>